<dbReference type="PROSITE" id="PS50801">
    <property type="entry name" value="STAS"/>
    <property type="match status" value="1"/>
</dbReference>
<accession>A0ABS7BR92</accession>
<keyword evidence="3" id="KW-1185">Reference proteome</keyword>
<dbReference type="InterPro" id="IPR036513">
    <property type="entry name" value="STAS_dom_sf"/>
</dbReference>
<evidence type="ECO:0000313" key="3">
    <source>
        <dbReference type="Proteomes" id="UP000759103"/>
    </source>
</evidence>
<name>A0ABS7BR92_9SPHN</name>
<proteinExistence type="predicted"/>
<dbReference type="InterPro" id="IPR002645">
    <property type="entry name" value="STAS_dom"/>
</dbReference>
<reference evidence="2 3" key="1">
    <citation type="submission" date="2021-07" db="EMBL/GenBank/DDBJ databases">
        <title>Sphingomonas sp.</title>
        <authorList>
            <person name="Feng G."/>
            <person name="Li J."/>
            <person name="Pan M."/>
        </authorList>
    </citation>
    <scope>NUCLEOTIDE SEQUENCE [LARGE SCALE GENOMIC DNA]</scope>
    <source>
        <strain evidence="2 3">RRHST34</strain>
    </source>
</reference>
<protein>
    <submittedName>
        <fullName evidence="2">STAS domain-containing protein</fullName>
    </submittedName>
</protein>
<dbReference type="Pfam" id="PF13466">
    <property type="entry name" value="STAS_2"/>
    <property type="match status" value="1"/>
</dbReference>
<evidence type="ECO:0000313" key="2">
    <source>
        <dbReference type="EMBL" id="MBW6531987.1"/>
    </source>
</evidence>
<organism evidence="2 3">
    <name type="scientific">Sphingomonas citri</name>
    <dbReference type="NCBI Taxonomy" id="2862499"/>
    <lineage>
        <taxon>Bacteria</taxon>
        <taxon>Pseudomonadati</taxon>
        <taxon>Pseudomonadota</taxon>
        <taxon>Alphaproteobacteria</taxon>
        <taxon>Sphingomonadales</taxon>
        <taxon>Sphingomonadaceae</taxon>
        <taxon>Sphingomonas</taxon>
    </lineage>
</organism>
<dbReference type="RefSeq" id="WP_219749356.1">
    <property type="nucleotide sequence ID" value="NZ_JAHXZN010000005.1"/>
</dbReference>
<comment type="caution">
    <text evidence="2">The sequence shown here is derived from an EMBL/GenBank/DDBJ whole genome shotgun (WGS) entry which is preliminary data.</text>
</comment>
<dbReference type="EMBL" id="JAHXZN010000005">
    <property type="protein sequence ID" value="MBW6531987.1"/>
    <property type="molecule type" value="Genomic_DNA"/>
</dbReference>
<dbReference type="Gene3D" id="3.30.750.24">
    <property type="entry name" value="STAS domain"/>
    <property type="match status" value="1"/>
</dbReference>
<sequence>MAYVLPPRLDTAAAPPLRVALKKLVEQAQSLTIDGSAVEQIGQACLQVLIAARAAAVAEGQSFALTAVSIPFADAAALAAVDLSAA</sequence>
<gene>
    <name evidence="2" type="ORF">KZ820_14695</name>
</gene>
<dbReference type="Proteomes" id="UP000759103">
    <property type="component" value="Unassembled WGS sequence"/>
</dbReference>
<feature type="domain" description="STAS" evidence="1">
    <location>
        <begin position="1"/>
        <end position="86"/>
    </location>
</feature>
<evidence type="ECO:0000259" key="1">
    <source>
        <dbReference type="PROSITE" id="PS50801"/>
    </source>
</evidence>
<dbReference type="InterPro" id="IPR058548">
    <property type="entry name" value="MlaB-like_STAS"/>
</dbReference>
<dbReference type="SUPFAM" id="SSF52091">
    <property type="entry name" value="SpoIIaa-like"/>
    <property type="match status" value="1"/>
</dbReference>